<feature type="non-terminal residue" evidence="8">
    <location>
        <position position="570"/>
    </location>
</feature>
<evidence type="ECO:0000256" key="2">
    <source>
        <dbReference type="ARBA" id="ARBA00022475"/>
    </source>
</evidence>
<dbReference type="PROSITE" id="PS52040">
    <property type="entry name" value="TOPO_IIA"/>
    <property type="match status" value="1"/>
</dbReference>
<dbReference type="InterPro" id="IPR013760">
    <property type="entry name" value="Topo_IIA-like_dom_sf"/>
</dbReference>
<comment type="similarity">
    <text evidence="1">Belongs to the type II topoisomerase GyrA/ParC subunit family.</text>
</comment>
<organism evidence="8">
    <name type="scientific">marine metagenome</name>
    <dbReference type="NCBI Taxonomy" id="408172"/>
    <lineage>
        <taxon>unclassified sequences</taxon>
        <taxon>metagenomes</taxon>
        <taxon>ecological metagenomes</taxon>
    </lineage>
</organism>
<dbReference type="AlphaFoldDB" id="A0A381ZZ26"/>
<dbReference type="GO" id="GO:0003677">
    <property type="term" value="F:DNA binding"/>
    <property type="evidence" value="ECO:0007669"/>
    <property type="project" value="UniProtKB-KW"/>
</dbReference>
<feature type="domain" description="Topo IIA-type catalytic" evidence="7">
    <location>
        <begin position="21"/>
        <end position="491"/>
    </location>
</feature>
<proteinExistence type="inferred from homology"/>
<dbReference type="Gene3D" id="2.120.10.90">
    <property type="entry name" value="DNA gyrase/topoisomerase IV, subunit A, C-terminal"/>
    <property type="match status" value="1"/>
</dbReference>
<keyword evidence="2" id="KW-1003">Cell membrane</keyword>
<name>A0A381ZZ26_9ZZZZ</name>
<gene>
    <name evidence="8" type="ORF">METZ01_LOCUS147422</name>
</gene>
<keyword evidence="4" id="KW-0238">DNA-binding</keyword>
<evidence type="ECO:0000256" key="3">
    <source>
        <dbReference type="ARBA" id="ARBA00023029"/>
    </source>
</evidence>
<dbReference type="GO" id="GO:0005524">
    <property type="term" value="F:ATP binding"/>
    <property type="evidence" value="ECO:0007669"/>
    <property type="project" value="InterPro"/>
</dbReference>
<dbReference type="SMART" id="SM00434">
    <property type="entry name" value="TOP4c"/>
    <property type="match status" value="1"/>
</dbReference>
<reference evidence="8" key="1">
    <citation type="submission" date="2018-05" db="EMBL/GenBank/DDBJ databases">
        <authorList>
            <person name="Lanie J.A."/>
            <person name="Ng W.-L."/>
            <person name="Kazmierczak K.M."/>
            <person name="Andrzejewski T.M."/>
            <person name="Davidsen T.M."/>
            <person name="Wayne K.J."/>
            <person name="Tettelin H."/>
            <person name="Glass J.I."/>
            <person name="Rusch D."/>
            <person name="Podicherti R."/>
            <person name="Tsui H.-C.T."/>
            <person name="Winkler M.E."/>
        </authorList>
    </citation>
    <scope>NUCLEOTIDE SEQUENCE</scope>
</reference>
<evidence type="ECO:0000256" key="5">
    <source>
        <dbReference type="ARBA" id="ARBA00023136"/>
    </source>
</evidence>
<dbReference type="SUPFAM" id="SSF56719">
    <property type="entry name" value="Type II DNA topoisomerase"/>
    <property type="match status" value="1"/>
</dbReference>
<dbReference type="GO" id="GO:0003918">
    <property type="term" value="F:DNA topoisomerase type II (double strand cut, ATP-hydrolyzing) activity"/>
    <property type="evidence" value="ECO:0007669"/>
    <property type="project" value="InterPro"/>
</dbReference>
<dbReference type="PANTHER" id="PTHR43493:SF1">
    <property type="entry name" value="DNA TOPOISOMERASE 4 SUBUNIT A"/>
    <property type="match status" value="1"/>
</dbReference>
<dbReference type="GO" id="GO:0005737">
    <property type="term" value="C:cytoplasm"/>
    <property type="evidence" value="ECO:0007669"/>
    <property type="project" value="TreeGrafter"/>
</dbReference>
<dbReference type="Gene3D" id="1.10.268.10">
    <property type="entry name" value="Topoisomerase, domain 3"/>
    <property type="match status" value="1"/>
</dbReference>
<evidence type="ECO:0000259" key="7">
    <source>
        <dbReference type="PROSITE" id="PS52040"/>
    </source>
</evidence>
<protein>
    <recommendedName>
        <fullName evidence="7">Topo IIA-type catalytic domain-containing protein</fullName>
    </recommendedName>
</protein>
<evidence type="ECO:0000313" key="8">
    <source>
        <dbReference type="EMBL" id="SVA94568.1"/>
    </source>
</evidence>
<dbReference type="CDD" id="cd00187">
    <property type="entry name" value="TOP4c"/>
    <property type="match status" value="1"/>
</dbReference>
<dbReference type="Gene3D" id="3.90.199.10">
    <property type="entry name" value="Topoisomerase II, domain 5"/>
    <property type="match status" value="1"/>
</dbReference>
<dbReference type="EMBL" id="UINC01023264">
    <property type="protein sequence ID" value="SVA94568.1"/>
    <property type="molecule type" value="Genomic_DNA"/>
</dbReference>
<dbReference type="Pfam" id="PF00521">
    <property type="entry name" value="DNA_topoisoIV"/>
    <property type="match status" value="1"/>
</dbReference>
<dbReference type="InterPro" id="IPR013757">
    <property type="entry name" value="Topo_IIA_A_a_sf"/>
</dbReference>
<dbReference type="PANTHER" id="PTHR43493">
    <property type="entry name" value="DNA GYRASE/TOPOISOMERASE SUBUNIT A"/>
    <property type="match status" value="1"/>
</dbReference>
<evidence type="ECO:0000256" key="4">
    <source>
        <dbReference type="ARBA" id="ARBA00023125"/>
    </source>
</evidence>
<evidence type="ECO:0000256" key="6">
    <source>
        <dbReference type="ARBA" id="ARBA00023235"/>
    </source>
</evidence>
<dbReference type="InterPro" id="IPR050220">
    <property type="entry name" value="Type_II_DNA_Topoisomerases"/>
</dbReference>
<dbReference type="InterPro" id="IPR035516">
    <property type="entry name" value="Gyrase/topoIV_suA_C"/>
</dbReference>
<keyword evidence="6" id="KW-0413">Isomerase</keyword>
<keyword evidence="5" id="KW-0472">Membrane</keyword>
<dbReference type="GO" id="GO:0006265">
    <property type="term" value="P:DNA topological change"/>
    <property type="evidence" value="ECO:0007669"/>
    <property type="project" value="InterPro"/>
</dbReference>
<dbReference type="NCBIfam" id="TIGR01062">
    <property type="entry name" value="parC_Gneg"/>
    <property type="match status" value="1"/>
</dbReference>
<dbReference type="InterPro" id="IPR002205">
    <property type="entry name" value="Topo_IIA_dom_A"/>
</dbReference>
<dbReference type="GO" id="GO:0009330">
    <property type="term" value="C:DNA topoisomerase type II (double strand cut, ATP-hydrolyzing) complex"/>
    <property type="evidence" value="ECO:0007669"/>
    <property type="project" value="TreeGrafter"/>
</dbReference>
<evidence type="ECO:0000256" key="1">
    <source>
        <dbReference type="ARBA" id="ARBA00008263"/>
    </source>
</evidence>
<accession>A0A381ZZ26</accession>
<dbReference type="SUPFAM" id="SSF101904">
    <property type="entry name" value="GyrA/ParC C-terminal domain-like"/>
    <property type="match status" value="1"/>
</dbReference>
<dbReference type="NCBIfam" id="NF004044">
    <property type="entry name" value="PRK05561.1"/>
    <property type="match status" value="1"/>
</dbReference>
<keyword evidence="3" id="KW-0799">Topoisomerase</keyword>
<sequence length="570" mass="65584">MSALEERYLAYALSTITHRALPDIRDGLKPVHRRLLYAMYQLRLGNNSSFKKSARIVGDVIGKFHPHGDQSVYEALVRLTQDFSTRYPLVDGQGNFGNIDGDNAAAMRYTEARLTSFAELMLRDITEETVDFIKTYDGSEEEPMVLPSAFPNLLANGSSGIAVGMATNIPPHNVEELFAALLKLLKKPNYTNSQLLKIIPGPDFPTGGEIIDSSQAIKEAYSKGRGTIRLRAKWRQESLGRGQYQIVIYEIPYQVNKSRIIEKVSELIDTKKINYLETIQDESAEDIRIVIIPKNRTFKPEVVMEDLCKNTDLESRFSINLNAINSKLEPKLFTLKDTLKSFIDHRYNILKRRSKYRLKQTESRIELLKGFLIVYANLNRIIKIIRTDPDPEKKLMKTFRLNKRQAEAVLSMRLRQLKKLEEKEIKSEYKDLLIYKKELNLILRSKSKQTSILDKEFKDSLETFRKTENSLKRRTEINHSYESVDYSIEEFESKEPITIIISKNGWIKSIKGHQDDYSSVKYKDGDLEKFIVKCKNNNKVLLFSSMGKFYTINCSKATSGRGFGDPLSMF</sequence>
<dbReference type="FunFam" id="3.90.199.10:FF:000001">
    <property type="entry name" value="DNA gyrase subunit A"/>
    <property type="match status" value="1"/>
</dbReference>
<dbReference type="InterPro" id="IPR013758">
    <property type="entry name" value="Topo_IIA_A/C_ab"/>
</dbReference>
<dbReference type="Gene3D" id="3.30.1360.40">
    <property type="match status" value="1"/>
</dbReference>